<dbReference type="PROSITE" id="PS00070">
    <property type="entry name" value="ALDEHYDE_DEHYDR_CYS"/>
    <property type="match status" value="1"/>
</dbReference>
<evidence type="ECO:0000313" key="4">
    <source>
        <dbReference type="EMBL" id="MCA9380406.1"/>
    </source>
</evidence>
<dbReference type="EMBL" id="JAGQLL010000057">
    <property type="protein sequence ID" value="MCA9380406.1"/>
    <property type="molecule type" value="Genomic_DNA"/>
</dbReference>
<reference evidence="4" key="2">
    <citation type="journal article" date="2021" name="Microbiome">
        <title>Successional dynamics and alternative stable states in a saline activated sludge microbial community over 9 years.</title>
        <authorList>
            <person name="Wang Y."/>
            <person name="Ye J."/>
            <person name="Ju F."/>
            <person name="Liu L."/>
            <person name="Boyd J.A."/>
            <person name="Deng Y."/>
            <person name="Parks D.H."/>
            <person name="Jiang X."/>
            <person name="Yin X."/>
            <person name="Woodcroft B.J."/>
            <person name="Tyson G.W."/>
            <person name="Hugenholtz P."/>
            <person name="Polz M.F."/>
            <person name="Zhang T."/>
        </authorList>
    </citation>
    <scope>NUCLEOTIDE SEQUENCE</scope>
    <source>
        <strain evidence="4">HKST-UBA15</strain>
    </source>
</reference>
<dbReference type="Pfam" id="PF00171">
    <property type="entry name" value="Aldedh"/>
    <property type="match status" value="1"/>
</dbReference>
<protein>
    <submittedName>
        <fullName evidence="4">Aldehyde dehydrogenase family protein</fullName>
    </submittedName>
</protein>
<dbReference type="AlphaFoldDB" id="A0A955I9S0"/>
<evidence type="ECO:0000259" key="3">
    <source>
        <dbReference type="Pfam" id="PF00171"/>
    </source>
</evidence>
<comment type="similarity">
    <text evidence="1">Belongs to the aldehyde dehydrogenase family.</text>
</comment>
<dbReference type="InterPro" id="IPR016163">
    <property type="entry name" value="Ald_DH_C"/>
</dbReference>
<proteinExistence type="inferred from homology"/>
<dbReference type="Gene3D" id="3.40.309.10">
    <property type="entry name" value="Aldehyde Dehydrogenase, Chain A, domain 2"/>
    <property type="match status" value="1"/>
</dbReference>
<name>A0A955I9S0_9BACT</name>
<organism evidence="4 5">
    <name type="scientific">Candidatus Dojkabacteria bacterium</name>
    <dbReference type="NCBI Taxonomy" id="2099670"/>
    <lineage>
        <taxon>Bacteria</taxon>
        <taxon>Candidatus Dojkabacteria</taxon>
    </lineage>
</organism>
<dbReference type="InterPro" id="IPR016162">
    <property type="entry name" value="Ald_DH_N"/>
</dbReference>
<dbReference type="Proteomes" id="UP000745577">
    <property type="component" value="Unassembled WGS sequence"/>
</dbReference>
<dbReference type="InterPro" id="IPR016160">
    <property type="entry name" value="Ald_DH_CS_CYS"/>
</dbReference>
<dbReference type="PANTHER" id="PTHR42991:SF1">
    <property type="entry name" value="ALDEHYDE DEHYDROGENASE"/>
    <property type="match status" value="1"/>
</dbReference>
<comment type="caution">
    <text evidence="4">The sequence shown here is derived from an EMBL/GenBank/DDBJ whole genome shotgun (WGS) entry which is preliminary data.</text>
</comment>
<dbReference type="SUPFAM" id="SSF53720">
    <property type="entry name" value="ALDH-like"/>
    <property type="match status" value="1"/>
</dbReference>
<dbReference type="InterPro" id="IPR015590">
    <property type="entry name" value="Aldehyde_DH_dom"/>
</dbReference>
<dbReference type="Gene3D" id="3.40.605.10">
    <property type="entry name" value="Aldehyde Dehydrogenase, Chain A, domain 1"/>
    <property type="match status" value="1"/>
</dbReference>
<dbReference type="InterPro" id="IPR016161">
    <property type="entry name" value="Ald_DH/histidinol_DH"/>
</dbReference>
<dbReference type="InterPro" id="IPR051020">
    <property type="entry name" value="ALDH-related_metabolic_enz"/>
</dbReference>
<keyword evidence="2" id="KW-0560">Oxidoreductase</keyword>
<gene>
    <name evidence="4" type="ORF">KC675_04470</name>
</gene>
<reference evidence="4" key="1">
    <citation type="submission" date="2020-04" db="EMBL/GenBank/DDBJ databases">
        <authorList>
            <person name="Zhang T."/>
        </authorList>
    </citation>
    <scope>NUCLEOTIDE SEQUENCE</scope>
    <source>
        <strain evidence="4">HKST-UBA15</strain>
    </source>
</reference>
<accession>A0A955I9S0</accession>
<evidence type="ECO:0000313" key="5">
    <source>
        <dbReference type="Proteomes" id="UP000745577"/>
    </source>
</evidence>
<evidence type="ECO:0000256" key="1">
    <source>
        <dbReference type="ARBA" id="ARBA00009986"/>
    </source>
</evidence>
<feature type="domain" description="Aldehyde dehydrogenase" evidence="3">
    <location>
        <begin position="16"/>
        <end position="462"/>
    </location>
</feature>
<evidence type="ECO:0000256" key="2">
    <source>
        <dbReference type="ARBA" id="ARBA00023002"/>
    </source>
</evidence>
<dbReference type="PANTHER" id="PTHR42991">
    <property type="entry name" value="ALDEHYDE DEHYDROGENASE"/>
    <property type="match status" value="1"/>
</dbReference>
<sequence>MENQDLIVNGQNLSGDNGTIEIKSPWDLQTFASVASASKAQVEDAVSNSDEAFHTWRYSSLSERVEIFNNAIKSLREDSDRLAQLLHKEIGKFEDDARSEINRSIDYMELMISALKHWKGTVYYGDLDPKFPRNKKTGIYSRVPLGVVLAISPFNYPINLSITKIAPALLSGNTVVLKPSTQGAYTSYEFYKHFAKAGLPKGVLNIVSGSSKEIGDPLLTHPLVKLIAFTGSTEVGNHIRKVSLGVPLLLELGGKDIGVVTKHADLDLAVKEIVKGAFSYCGQRCTAQKLALVHSSKYEEFTRRVVEEVQKLELNPMIDEPSASFVMELFNDATSKGAEVKVSPNHDSNKLSPAVVSEVKPEMRVFYEEQFGPLMPIGKYETEEELLKLVNGSPYGLQASVYTKDIDQAFRLADKIEVGTVQINAKPDRGPDNFPFGGVKDSGQLMQGTIETLDLMTRGKMVVVNT</sequence>
<dbReference type="GO" id="GO:0008911">
    <property type="term" value="F:lactaldehyde dehydrogenase (NAD+) activity"/>
    <property type="evidence" value="ECO:0007669"/>
    <property type="project" value="TreeGrafter"/>
</dbReference>